<accession>A0ACB8BFA5</accession>
<keyword evidence="2" id="KW-1185">Reference proteome</keyword>
<comment type="caution">
    <text evidence="1">The sequence shown here is derived from an EMBL/GenBank/DDBJ whole genome shotgun (WGS) entry which is preliminary data.</text>
</comment>
<sequence length="212" mass="23901">MSKSDFYLSRCIEAASKASLRQISSMTYNLGAVLVKGGKVISTGYNHHRTHYDGNDIRKHGHRKPVSMHAEMHAIYNLTGMSPSFKQQVQVRGRRTAAAKRRPWHLGATTNSSCEHGGGVSDGEKALGARRRDPRVNGGDIYVVRVVKNGLGSARPCWRCVRWCHWSGVKRIFHWNSVERRFDVIKVNSLDNEFYETQADARLFAGSVCRRS</sequence>
<name>A0ACB8BFA5_9AGAM</name>
<dbReference type="Proteomes" id="UP000790709">
    <property type="component" value="Unassembled WGS sequence"/>
</dbReference>
<protein>
    <submittedName>
        <fullName evidence="1">Uncharacterized protein</fullName>
    </submittedName>
</protein>
<dbReference type="EMBL" id="MU266431">
    <property type="protein sequence ID" value="KAH7924204.1"/>
    <property type="molecule type" value="Genomic_DNA"/>
</dbReference>
<evidence type="ECO:0000313" key="1">
    <source>
        <dbReference type="EMBL" id="KAH7924204.1"/>
    </source>
</evidence>
<reference evidence="1" key="1">
    <citation type="journal article" date="2021" name="New Phytol.">
        <title>Evolutionary innovations through gain and loss of genes in the ectomycorrhizal Boletales.</title>
        <authorList>
            <person name="Wu G."/>
            <person name="Miyauchi S."/>
            <person name="Morin E."/>
            <person name="Kuo A."/>
            <person name="Drula E."/>
            <person name="Varga T."/>
            <person name="Kohler A."/>
            <person name="Feng B."/>
            <person name="Cao Y."/>
            <person name="Lipzen A."/>
            <person name="Daum C."/>
            <person name="Hundley H."/>
            <person name="Pangilinan J."/>
            <person name="Johnson J."/>
            <person name="Barry K."/>
            <person name="LaButti K."/>
            <person name="Ng V."/>
            <person name="Ahrendt S."/>
            <person name="Min B."/>
            <person name="Choi I.G."/>
            <person name="Park H."/>
            <person name="Plett J.M."/>
            <person name="Magnuson J."/>
            <person name="Spatafora J.W."/>
            <person name="Nagy L.G."/>
            <person name="Henrissat B."/>
            <person name="Grigoriev I.V."/>
            <person name="Yang Z.L."/>
            <person name="Xu J."/>
            <person name="Martin F.M."/>
        </authorList>
    </citation>
    <scope>NUCLEOTIDE SEQUENCE</scope>
    <source>
        <strain evidence="1">KUC20120723A-06</strain>
    </source>
</reference>
<evidence type="ECO:0000313" key="2">
    <source>
        <dbReference type="Proteomes" id="UP000790709"/>
    </source>
</evidence>
<proteinExistence type="predicted"/>
<organism evidence="1 2">
    <name type="scientific">Leucogyrophana mollusca</name>
    <dbReference type="NCBI Taxonomy" id="85980"/>
    <lineage>
        <taxon>Eukaryota</taxon>
        <taxon>Fungi</taxon>
        <taxon>Dikarya</taxon>
        <taxon>Basidiomycota</taxon>
        <taxon>Agaricomycotina</taxon>
        <taxon>Agaricomycetes</taxon>
        <taxon>Agaricomycetidae</taxon>
        <taxon>Boletales</taxon>
        <taxon>Boletales incertae sedis</taxon>
        <taxon>Leucogyrophana</taxon>
    </lineage>
</organism>
<gene>
    <name evidence="1" type="ORF">BV22DRAFT_1013797</name>
</gene>